<gene>
    <name evidence="2" type="ORF">SAMN02745221_00430</name>
</gene>
<keyword evidence="1" id="KW-0472">Membrane</keyword>
<feature type="transmembrane region" description="Helical" evidence="1">
    <location>
        <begin position="18"/>
        <end position="37"/>
    </location>
</feature>
<feature type="transmembrane region" description="Helical" evidence="1">
    <location>
        <begin position="260"/>
        <end position="281"/>
    </location>
</feature>
<keyword evidence="1" id="KW-1133">Transmembrane helix</keyword>
<reference evidence="3" key="1">
    <citation type="submission" date="2016-11" db="EMBL/GenBank/DDBJ databases">
        <authorList>
            <person name="Varghese N."/>
            <person name="Submissions S."/>
        </authorList>
    </citation>
    <scope>NUCLEOTIDE SEQUENCE [LARGE SCALE GENOMIC DNA]</scope>
    <source>
        <strain evidence="3">DSM 11003</strain>
    </source>
</reference>
<dbReference type="Proteomes" id="UP000242329">
    <property type="component" value="Unassembled WGS sequence"/>
</dbReference>
<name>A0A1M5KLR1_9FIRM</name>
<feature type="transmembrane region" description="Helical" evidence="1">
    <location>
        <begin position="78"/>
        <end position="96"/>
    </location>
</feature>
<evidence type="ECO:0000313" key="2">
    <source>
        <dbReference type="EMBL" id="SHG53645.1"/>
    </source>
</evidence>
<evidence type="ECO:0000256" key="1">
    <source>
        <dbReference type="SAM" id="Phobius"/>
    </source>
</evidence>
<dbReference type="EMBL" id="FQWY01000005">
    <property type="protein sequence ID" value="SHG53645.1"/>
    <property type="molecule type" value="Genomic_DNA"/>
</dbReference>
<evidence type="ECO:0000313" key="3">
    <source>
        <dbReference type="Proteomes" id="UP000242329"/>
    </source>
</evidence>
<proteinExistence type="predicted"/>
<sequence>MCTFIYFWHMLGQVAKDAFTSPLFVIIYILLVSLITWQYLRLGKGERSALVSSLFSAGYGLLGGVIGSLLLMGIGIDLALIGISYLWIAAVILMLLHPRYLCFAYAGGVVGLISLLFGYPPINIPHLMALVAVLHLVESILIYLNGHFNPVPLTIEKKGEKRKGFNLQKFWPLPLLALISTGYSAYPLNWHFPDWWPLLGPGQDALYRKYQIVPVLVVLGYGEITYQKDPREKARFSSRYLLLFSLFLLFLSWLASRWEIFIPLAVLASPLGHEIVIWLGMRREGEKIFNYRECSLFIYLMNRLRAKKS</sequence>
<dbReference type="STRING" id="1123382.SAMN02745221_00430"/>
<dbReference type="RefSeq" id="WP_073089451.1">
    <property type="nucleotide sequence ID" value="NZ_FQWY01000005.1"/>
</dbReference>
<dbReference type="OrthoDB" id="198399at2"/>
<feature type="transmembrane region" description="Helical" evidence="1">
    <location>
        <begin position="206"/>
        <end position="224"/>
    </location>
</feature>
<feature type="transmembrane region" description="Helical" evidence="1">
    <location>
        <begin position="169"/>
        <end position="186"/>
    </location>
</feature>
<feature type="transmembrane region" description="Helical" evidence="1">
    <location>
        <begin position="49"/>
        <end position="72"/>
    </location>
</feature>
<feature type="transmembrane region" description="Helical" evidence="1">
    <location>
        <begin position="128"/>
        <end position="148"/>
    </location>
</feature>
<protein>
    <submittedName>
        <fullName evidence="2">Uncharacterized protein</fullName>
    </submittedName>
</protein>
<keyword evidence="1" id="KW-0812">Transmembrane</keyword>
<keyword evidence="3" id="KW-1185">Reference proteome</keyword>
<accession>A0A1M5KLR1</accession>
<feature type="transmembrane region" description="Helical" evidence="1">
    <location>
        <begin position="236"/>
        <end position="254"/>
    </location>
</feature>
<organism evidence="2 3">
    <name type="scientific">Thermosyntropha lipolytica DSM 11003</name>
    <dbReference type="NCBI Taxonomy" id="1123382"/>
    <lineage>
        <taxon>Bacteria</taxon>
        <taxon>Bacillati</taxon>
        <taxon>Bacillota</taxon>
        <taxon>Clostridia</taxon>
        <taxon>Eubacteriales</taxon>
        <taxon>Syntrophomonadaceae</taxon>
        <taxon>Thermosyntropha</taxon>
    </lineage>
</organism>
<feature type="transmembrane region" description="Helical" evidence="1">
    <location>
        <begin position="103"/>
        <end position="122"/>
    </location>
</feature>
<dbReference type="AlphaFoldDB" id="A0A1M5KLR1"/>